<dbReference type="HOGENOM" id="CLU_033651_2_0_1"/>
<evidence type="ECO:0000256" key="1">
    <source>
        <dbReference type="SAM" id="MobiDB-lite"/>
    </source>
</evidence>
<keyword evidence="3" id="KW-1185">Reference proteome</keyword>
<name>A0A0C9X405_9AGAR</name>
<evidence type="ECO:0000313" key="3">
    <source>
        <dbReference type="Proteomes" id="UP000054477"/>
    </source>
</evidence>
<evidence type="ECO:0000313" key="2">
    <source>
        <dbReference type="EMBL" id="KIJ95963.1"/>
    </source>
</evidence>
<organism evidence="2 3">
    <name type="scientific">Laccaria amethystina LaAM-08-1</name>
    <dbReference type="NCBI Taxonomy" id="1095629"/>
    <lineage>
        <taxon>Eukaryota</taxon>
        <taxon>Fungi</taxon>
        <taxon>Dikarya</taxon>
        <taxon>Basidiomycota</taxon>
        <taxon>Agaricomycotina</taxon>
        <taxon>Agaricomycetes</taxon>
        <taxon>Agaricomycetidae</taxon>
        <taxon>Agaricales</taxon>
        <taxon>Agaricineae</taxon>
        <taxon>Hydnangiaceae</taxon>
        <taxon>Laccaria</taxon>
    </lineage>
</organism>
<dbReference type="Proteomes" id="UP000054477">
    <property type="component" value="Unassembled WGS sequence"/>
</dbReference>
<protein>
    <submittedName>
        <fullName evidence="2">Uncharacterized protein</fullName>
    </submittedName>
</protein>
<accession>A0A0C9X405</accession>
<gene>
    <name evidence="2" type="ORF">K443DRAFT_11003</name>
</gene>
<feature type="region of interest" description="Disordered" evidence="1">
    <location>
        <begin position="28"/>
        <end position="54"/>
    </location>
</feature>
<reference evidence="2 3" key="1">
    <citation type="submission" date="2014-04" db="EMBL/GenBank/DDBJ databases">
        <authorList>
            <consortium name="DOE Joint Genome Institute"/>
            <person name="Kuo A."/>
            <person name="Kohler A."/>
            <person name="Nagy L.G."/>
            <person name="Floudas D."/>
            <person name="Copeland A."/>
            <person name="Barry K.W."/>
            <person name="Cichocki N."/>
            <person name="Veneault-Fourrey C."/>
            <person name="LaButti K."/>
            <person name="Lindquist E.A."/>
            <person name="Lipzen A."/>
            <person name="Lundell T."/>
            <person name="Morin E."/>
            <person name="Murat C."/>
            <person name="Sun H."/>
            <person name="Tunlid A."/>
            <person name="Henrissat B."/>
            <person name="Grigoriev I.V."/>
            <person name="Hibbett D.S."/>
            <person name="Martin F."/>
            <person name="Nordberg H.P."/>
            <person name="Cantor M.N."/>
            <person name="Hua S.X."/>
        </authorList>
    </citation>
    <scope>NUCLEOTIDE SEQUENCE [LARGE SCALE GENOMIC DNA]</scope>
    <source>
        <strain evidence="2 3">LaAM-08-1</strain>
    </source>
</reference>
<dbReference type="OrthoDB" id="2995174at2759"/>
<reference evidence="3" key="2">
    <citation type="submission" date="2015-01" db="EMBL/GenBank/DDBJ databases">
        <title>Evolutionary Origins and Diversification of the Mycorrhizal Mutualists.</title>
        <authorList>
            <consortium name="DOE Joint Genome Institute"/>
            <consortium name="Mycorrhizal Genomics Consortium"/>
            <person name="Kohler A."/>
            <person name="Kuo A."/>
            <person name="Nagy L.G."/>
            <person name="Floudas D."/>
            <person name="Copeland A."/>
            <person name="Barry K.W."/>
            <person name="Cichocki N."/>
            <person name="Veneault-Fourrey C."/>
            <person name="LaButti K."/>
            <person name="Lindquist E.A."/>
            <person name="Lipzen A."/>
            <person name="Lundell T."/>
            <person name="Morin E."/>
            <person name="Murat C."/>
            <person name="Riley R."/>
            <person name="Ohm R."/>
            <person name="Sun H."/>
            <person name="Tunlid A."/>
            <person name="Henrissat B."/>
            <person name="Grigoriev I.V."/>
            <person name="Hibbett D.S."/>
            <person name="Martin F."/>
        </authorList>
    </citation>
    <scope>NUCLEOTIDE SEQUENCE [LARGE SCALE GENOMIC DNA]</scope>
    <source>
        <strain evidence="3">LaAM-08-1</strain>
    </source>
</reference>
<proteinExistence type="predicted"/>
<dbReference type="EMBL" id="KN838737">
    <property type="protein sequence ID" value="KIJ95963.1"/>
    <property type="molecule type" value="Genomic_DNA"/>
</dbReference>
<dbReference type="AlphaFoldDB" id="A0A0C9X405"/>
<sequence>MTLQSSIPAHLQLRSIKDRIGSEMATHKSRLSSLDGQGGFDNQEGSDPITPGAKTEHRNIYYRLYTEGGPLESYNTIYSNDRFISRISSKSMAPPRTAASLKKYLCKIEGFEVEPGKCNLYLSLGEKTPVADSSRLALRGNSGAGSSEFDPVALIIDVKQKRMTAPGTVDVKKLDQWPEEDARRFVYYRVYDDLGEAPSKSSFDPSEPCLGRIDTLSVPPPHTVASLKRCLNQVEEYTNRELQLFEDDDGETIMGDNDAIAFHTDTYFPGTSEDNPMALVTKVSFPKALKGIRAAAIVTKVPFPKELRVIRAATMGDYDSNWHSTVVGETFRTDGVATTQEYYFNKCKYGAYLVTYHNVALLIHPQNTHAMWP</sequence>